<reference evidence="1 2" key="1">
    <citation type="journal article" date="2011" name="J. Microbiol.">
        <title>Bacillus kyonggiensis sp. nov., isolated from soil of a lettuce field.</title>
        <authorList>
            <person name="Dong K."/>
            <person name="Lee S."/>
        </authorList>
    </citation>
    <scope>NUCLEOTIDE SEQUENCE [LARGE SCALE GENOMIC DNA]</scope>
    <source>
        <strain evidence="1 2">NB22</strain>
    </source>
</reference>
<dbReference type="PANTHER" id="PTHR47271:SF2">
    <property type="entry name" value="ARGININE DEIMINASE"/>
    <property type="match status" value="1"/>
</dbReference>
<dbReference type="AlphaFoldDB" id="A0A4U1D1Q5"/>
<evidence type="ECO:0000313" key="1">
    <source>
        <dbReference type="EMBL" id="TKC14966.1"/>
    </source>
</evidence>
<evidence type="ECO:0000313" key="2">
    <source>
        <dbReference type="Proteomes" id="UP000307756"/>
    </source>
</evidence>
<dbReference type="EMBL" id="SWBM01000007">
    <property type="protein sequence ID" value="TKC14966.1"/>
    <property type="molecule type" value="Genomic_DNA"/>
</dbReference>
<evidence type="ECO:0008006" key="3">
    <source>
        <dbReference type="Google" id="ProtNLM"/>
    </source>
</evidence>
<dbReference type="Proteomes" id="UP000307756">
    <property type="component" value="Unassembled WGS sequence"/>
</dbReference>
<gene>
    <name evidence="1" type="ORF">FA727_20390</name>
</gene>
<comment type="caution">
    <text evidence="1">The sequence shown here is derived from an EMBL/GenBank/DDBJ whole genome shotgun (WGS) entry which is preliminary data.</text>
</comment>
<organism evidence="1 2">
    <name type="scientific">Robertmurraya kyonggiensis</name>
    <dbReference type="NCBI Taxonomy" id="1037680"/>
    <lineage>
        <taxon>Bacteria</taxon>
        <taxon>Bacillati</taxon>
        <taxon>Bacillota</taxon>
        <taxon>Bacilli</taxon>
        <taxon>Bacillales</taxon>
        <taxon>Bacillaceae</taxon>
        <taxon>Robertmurraya</taxon>
    </lineage>
</organism>
<sequence>MKEESLQVSIDTAIKQHHHLVSTLKDYGVEVLEISAVPQFPEQVFTRDIGFVLGREVLVSKVSNYRRQGEEDEFKSWLQKEGIPFFPVMEGTVEGGDVLIDGDTVYVGLSNRTNREAAQAIQKLLPHMDVMEVPFTDHFLHLDCVFNILSPTEAIIYSEEIHGERVQALKKRYDFIEVTKEEQACLATNVLSIGDKRVISIPNNKSLNLELGSRGYEVIEVDLTEILKFGGSFRCCTLPLFRSN</sequence>
<dbReference type="Gene3D" id="3.75.10.10">
    <property type="entry name" value="L-arginine/glycine Amidinotransferase, Chain A"/>
    <property type="match status" value="1"/>
</dbReference>
<dbReference type="OrthoDB" id="9814070at2"/>
<accession>A0A4U1D1Q5</accession>
<name>A0A4U1D1Q5_9BACI</name>
<dbReference type="Pfam" id="PF19420">
    <property type="entry name" value="DDAH_eukar"/>
    <property type="match status" value="1"/>
</dbReference>
<proteinExistence type="predicted"/>
<dbReference type="GO" id="GO:0016990">
    <property type="term" value="F:arginine deiminase activity"/>
    <property type="evidence" value="ECO:0007669"/>
    <property type="project" value="TreeGrafter"/>
</dbReference>
<dbReference type="PANTHER" id="PTHR47271">
    <property type="entry name" value="ARGININE DEIMINASE"/>
    <property type="match status" value="1"/>
</dbReference>
<keyword evidence="2" id="KW-1185">Reference proteome</keyword>
<dbReference type="SUPFAM" id="SSF55909">
    <property type="entry name" value="Pentein"/>
    <property type="match status" value="1"/>
</dbReference>
<protein>
    <recommendedName>
        <fullName evidence="3">N-Dimethylarginine dimethylaminohydrolase</fullName>
    </recommendedName>
</protein>
<dbReference type="GO" id="GO:0019546">
    <property type="term" value="P:L-arginine deiminase pathway"/>
    <property type="evidence" value="ECO:0007669"/>
    <property type="project" value="TreeGrafter"/>
</dbReference>